<sequence>MSRPYNKRYRKNYNKSKDERPAKKKKGYDDDDHPTCNTENEYDSDDESLNVYAFNNNNQPKPRYFGYKLYFDSEDIDDDELIIRINAAIKFMEKNPDIYASYLSAKQTGPAFNVNVDRFNNDEEFINEWSSFHIDLVESPCQTLNCLGLALYHVLAEFLQLPDLPMLRVKVFNQKPVVPSSDLKASSRGKLVATRGCVIRVGRPSYMCGWMLFSCKSCKAFQVVKQKDWLHTLPKKCKECSKCKFTPRLSSRHTKTTLFQVIKLQENLDNMQDDSGKMPRILEVELFDDLVRTCVPGDDVTVVGIIKARGIDDGIPKAKGKGKDLAMTNAFYIEAVSIVNNKNKSQTKSASGIELEDKDYKLIQNIESDPDNFPLLVRSLCPAIYGHEMIKAGLLLSLFGGTANESSRDDIHVLMVGDPGLGKSQMLQACARIASKGVYVCGNSSTSSGLTVTLSKEGGTNDFALEPGALVLADRGCCLIDEFDKMPTQHQALLEAMEQQTVSVAKSGVLCSLPARTSILAAANPIGGRYNPNKSVIDNLNLSQPLLSRCDLIFLLLDQPDREQDSLLVEHVMNARKGFQRAGNQLETQKTNLPSTSALVEHHSPIDDGLSLRERLSAANRRKDIIPQVLLRKYVAYARQYVKPKLTREAAKVLQRFYLKLREQTHIFGSLPVFHRQLEALIRLTEARAKLSLRLQTTEEDAVEVVEIYKYALSCVPKITLHSTLKNDGGKITANKVKAYIKILKDEVKSGVNRFTKTDLNELAIDNGILVDDFNSLIRKLNDQGILLKLGNDIYKFGGD</sequence>
<dbReference type="EMBL" id="JAAOIC020000067">
    <property type="protein sequence ID" value="KAG8034412.1"/>
    <property type="molecule type" value="Genomic_DNA"/>
</dbReference>
<dbReference type="InterPro" id="IPR031327">
    <property type="entry name" value="MCM"/>
</dbReference>
<keyword evidence="12" id="KW-1185">Reference proteome</keyword>
<evidence type="ECO:0000256" key="4">
    <source>
        <dbReference type="ARBA" id="ARBA00022840"/>
    </source>
</evidence>
<feature type="compositionally biased region" description="Basic residues" evidence="9">
    <location>
        <begin position="1"/>
        <end position="14"/>
    </location>
</feature>
<comment type="caution">
    <text evidence="11">The sequence shown here is derived from an EMBL/GenBank/DDBJ whole genome shotgun (WGS) entry which is preliminary data.</text>
</comment>
<dbReference type="AlphaFoldDB" id="A0A8J5UP04"/>
<proteinExistence type="inferred from homology"/>
<dbReference type="GO" id="GO:0003697">
    <property type="term" value="F:single-stranded DNA binding"/>
    <property type="evidence" value="ECO:0007669"/>
    <property type="project" value="TreeGrafter"/>
</dbReference>
<evidence type="ECO:0000256" key="1">
    <source>
        <dbReference type="ARBA" id="ARBA00004123"/>
    </source>
</evidence>
<dbReference type="Pfam" id="PF25051">
    <property type="entry name" value="WHD_MCM8"/>
    <property type="match status" value="1"/>
</dbReference>
<dbReference type="GO" id="GO:0006310">
    <property type="term" value="P:DNA recombination"/>
    <property type="evidence" value="ECO:0007669"/>
    <property type="project" value="UniProtKB-ARBA"/>
</dbReference>
<dbReference type="CDD" id="cd22247">
    <property type="entry name" value="MCM8_WHD"/>
    <property type="match status" value="1"/>
</dbReference>
<dbReference type="InterPro" id="IPR033762">
    <property type="entry name" value="MCM_OB"/>
</dbReference>
<comment type="subcellular location">
    <subcellularLocation>
        <location evidence="1">Nucleus</location>
    </subcellularLocation>
</comment>
<reference evidence="11" key="1">
    <citation type="submission" date="2020-03" db="EMBL/GenBank/DDBJ databases">
        <authorList>
            <person name="Chebbi M.A."/>
            <person name="Drezen J.M."/>
        </authorList>
    </citation>
    <scope>NUCLEOTIDE SEQUENCE</scope>
    <source>
        <tissue evidence="11">Whole body</tissue>
    </source>
</reference>
<protein>
    <recommendedName>
        <fullName evidence="7">DNA helicase MCM8</fullName>
    </recommendedName>
    <alternativeName>
        <fullName evidence="8">Minichromosome maintenance 8</fullName>
    </alternativeName>
</protein>
<dbReference type="InterPro" id="IPR003593">
    <property type="entry name" value="AAA+_ATPase"/>
</dbReference>
<evidence type="ECO:0000313" key="11">
    <source>
        <dbReference type="EMBL" id="KAG8034412.1"/>
    </source>
</evidence>
<evidence type="ECO:0000256" key="9">
    <source>
        <dbReference type="SAM" id="MobiDB-lite"/>
    </source>
</evidence>
<dbReference type="PANTHER" id="PTHR11630:SF47">
    <property type="entry name" value="DNA HELICASE MCM8"/>
    <property type="match status" value="1"/>
</dbReference>
<dbReference type="Proteomes" id="UP000729913">
    <property type="component" value="Unassembled WGS sequence"/>
</dbReference>
<comment type="similarity">
    <text evidence="2">Belongs to the MCM family.</text>
</comment>
<evidence type="ECO:0000256" key="8">
    <source>
        <dbReference type="ARBA" id="ARBA00042306"/>
    </source>
</evidence>
<dbReference type="GO" id="GO:0005524">
    <property type="term" value="F:ATP binding"/>
    <property type="evidence" value="ECO:0007669"/>
    <property type="project" value="UniProtKB-KW"/>
</dbReference>
<evidence type="ECO:0000256" key="5">
    <source>
        <dbReference type="ARBA" id="ARBA00023125"/>
    </source>
</evidence>
<dbReference type="Pfam" id="PF17855">
    <property type="entry name" value="MCM_lid"/>
    <property type="match status" value="1"/>
</dbReference>
<dbReference type="SMART" id="SM00382">
    <property type="entry name" value="AAA"/>
    <property type="match status" value="1"/>
</dbReference>
<dbReference type="PANTHER" id="PTHR11630">
    <property type="entry name" value="DNA REPLICATION LICENSING FACTOR MCM FAMILY MEMBER"/>
    <property type="match status" value="1"/>
</dbReference>
<organism evidence="11 12">
    <name type="scientific">Cotesia typhae</name>
    <dbReference type="NCBI Taxonomy" id="2053667"/>
    <lineage>
        <taxon>Eukaryota</taxon>
        <taxon>Metazoa</taxon>
        <taxon>Ecdysozoa</taxon>
        <taxon>Arthropoda</taxon>
        <taxon>Hexapoda</taxon>
        <taxon>Insecta</taxon>
        <taxon>Pterygota</taxon>
        <taxon>Neoptera</taxon>
        <taxon>Endopterygota</taxon>
        <taxon>Hymenoptera</taxon>
        <taxon>Apocrita</taxon>
        <taxon>Ichneumonoidea</taxon>
        <taxon>Braconidae</taxon>
        <taxon>Microgastrinae</taxon>
        <taxon>Cotesia</taxon>
    </lineage>
</organism>
<accession>A0A8J5UP04</accession>
<dbReference type="GO" id="GO:0042555">
    <property type="term" value="C:MCM complex"/>
    <property type="evidence" value="ECO:0007669"/>
    <property type="project" value="TreeGrafter"/>
</dbReference>
<dbReference type="InterPro" id="IPR041562">
    <property type="entry name" value="MCM_lid"/>
</dbReference>
<evidence type="ECO:0000256" key="7">
    <source>
        <dbReference type="ARBA" id="ARBA00041084"/>
    </source>
</evidence>
<evidence type="ECO:0000313" key="12">
    <source>
        <dbReference type="Proteomes" id="UP000729913"/>
    </source>
</evidence>
<dbReference type="GO" id="GO:0017116">
    <property type="term" value="F:single-stranded DNA helicase activity"/>
    <property type="evidence" value="ECO:0007669"/>
    <property type="project" value="TreeGrafter"/>
</dbReference>
<dbReference type="SMART" id="SM00350">
    <property type="entry name" value="MCM"/>
    <property type="match status" value="1"/>
</dbReference>
<gene>
    <name evidence="11" type="ORF">G9C98_007488</name>
</gene>
<evidence type="ECO:0000256" key="2">
    <source>
        <dbReference type="ARBA" id="ARBA00008010"/>
    </source>
</evidence>
<dbReference type="PROSITE" id="PS50051">
    <property type="entry name" value="MCM_2"/>
    <property type="match status" value="1"/>
</dbReference>
<dbReference type="Pfam" id="PF00493">
    <property type="entry name" value="MCM"/>
    <property type="match status" value="1"/>
</dbReference>
<keyword evidence="5" id="KW-0238">DNA-binding</keyword>
<dbReference type="GO" id="GO:0005634">
    <property type="term" value="C:nucleus"/>
    <property type="evidence" value="ECO:0007669"/>
    <property type="project" value="UniProtKB-SubCell"/>
</dbReference>
<evidence type="ECO:0000256" key="6">
    <source>
        <dbReference type="ARBA" id="ARBA00023242"/>
    </source>
</evidence>
<keyword evidence="4" id="KW-0067">ATP-binding</keyword>
<name>A0A8J5UP04_9HYME</name>
<dbReference type="OrthoDB" id="422555at2759"/>
<keyword evidence="3" id="KW-0547">Nucleotide-binding</keyword>
<dbReference type="Pfam" id="PF17207">
    <property type="entry name" value="MCM_OB"/>
    <property type="match status" value="1"/>
</dbReference>
<dbReference type="InterPro" id="IPR001208">
    <property type="entry name" value="MCM_dom"/>
</dbReference>
<feature type="domain" description="MCM C-terminal AAA(+) ATPase" evidence="10">
    <location>
        <begin position="372"/>
        <end position="572"/>
    </location>
</feature>
<dbReference type="InterPro" id="IPR056875">
    <property type="entry name" value="MCM8/REC_WHD"/>
</dbReference>
<evidence type="ECO:0000259" key="10">
    <source>
        <dbReference type="PROSITE" id="PS50051"/>
    </source>
</evidence>
<dbReference type="InterPro" id="IPR058767">
    <property type="entry name" value="MCM8_N"/>
</dbReference>
<dbReference type="Pfam" id="PF26065">
    <property type="entry name" value="MCM8_N"/>
    <property type="match status" value="1"/>
</dbReference>
<keyword evidence="6" id="KW-0539">Nucleus</keyword>
<reference evidence="11" key="2">
    <citation type="submission" date="2021-04" db="EMBL/GenBank/DDBJ databases">
        <title>Genome-wide patterns of bracovirus chromosomal integration into multiple host tissues during parasitism.</title>
        <authorList>
            <person name="Chebbi M.A.C."/>
        </authorList>
    </citation>
    <scope>NUCLEOTIDE SEQUENCE</scope>
    <source>
        <tissue evidence="11">Whole body</tissue>
    </source>
</reference>
<feature type="region of interest" description="Disordered" evidence="9">
    <location>
        <begin position="1"/>
        <end position="43"/>
    </location>
</feature>
<evidence type="ECO:0000256" key="3">
    <source>
        <dbReference type="ARBA" id="ARBA00022741"/>
    </source>
</evidence>